<evidence type="ECO:0000256" key="4">
    <source>
        <dbReference type="ARBA" id="ARBA00022827"/>
    </source>
</evidence>
<dbReference type="InterPro" id="IPR032836">
    <property type="entry name" value="DsrE2-like"/>
</dbReference>
<evidence type="ECO:0000313" key="9">
    <source>
        <dbReference type="Proteomes" id="UP000002318"/>
    </source>
</evidence>
<dbReference type="RefSeq" id="WP_013255204.1">
    <property type="nucleotide sequence ID" value="NC_014364.1"/>
</dbReference>
<keyword evidence="4" id="KW-0274">FAD</keyword>
<proteinExistence type="inferred from homology"/>
<dbReference type="eggNOG" id="COG0607">
    <property type="taxonomic scope" value="Bacteria"/>
</dbReference>
<dbReference type="OrthoDB" id="9802028at2"/>
<dbReference type="InterPro" id="IPR004099">
    <property type="entry name" value="Pyr_nucl-diS_OxRdtase_dimer"/>
</dbReference>
<evidence type="ECO:0000256" key="6">
    <source>
        <dbReference type="ARBA" id="ARBA00023284"/>
    </source>
</evidence>
<dbReference type="eggNOG" id="COG0446">
    <property type="taxonomic scope" value="Bacteria"/>
</dbReference>
<comment type="cofactor">
    <cofactor evidence="1">
        <name>FAD</name>
        <dbReference type="ChEBI" id="CHEBI:57692"/>
    </cofactor>
</comment>
<dbReference type="Pfam" id="PF00581">
    <property type="entry name" value="Rhodanese"/>
    <property type="match status" value="1"/>
</dbReference>
<dbReference type="eggNOG" id="COG2210">
    <property type="taxonomic scope" value="Bacteria"/>
</dbReference>
<dbReference type="Gene3D" id="3.30.110.40">
    <property type="entry name" value="TusA-like domain"/>
    <property type="match status" value="1"/>
</dbReference>
<dbReference type="Pfam" id="PF13686">
    <property type="entry name" value="DrsE_2"/>
    <property type="match status" value="1"/>
</dbReference>
<dbReference type="PRINTS" id="PR00368">
    <property type="entry name" value="FADPNR"/>
</dbReference>
<dbReference type="HOGENOM" id="CLU_003291_3_0_12"/>
<accession>E1R4K1</accession>
<evidence type="ECO:0000256" key="1">
    <source>
        <dbReference type="ARBA" id="ARBA00001974"/>
    </source>
</evidence>
<dbReference type="Proteomes" id="UP000002318">
    <property type="component" value="Chromosome"/>
</dbReference>
<dbReference type="KEGG" id="ssm:Spirs_2633"/>
<keyword evidence="5" id="KW-0560">Oxidoreductase</keyword>
<dbReference type="InterPro" id="IPR036188">
    <property type="entry name" value="FAD/NAD-bd_sf"/>
</dbReference>
<keyword evidence="3" id="KW-0285">Flavoprotein</keyword>
<comment type="similarity">
    <text evidence="2">Belongs to the class-III pyridine nucleotide-disulfide oxidoreductase family.</text>
</comment>
<keyword evidence="6" id="KW-0676">Redox-active center</keyword>
<dbReference type="Pfam" id="PF02852">
    <property type="entry name" value="Pyr_redox_dim"/>
    <property type="match status" value="1"/>
</dbReference>
<dbReference type="PROSITE" id="PS50206">
    <property type="entry name" value="RHODANESE_3"/>
    <property type="match status" value="1"/>
</dbReference>
<dbReference type="GO" id="GO:0016491">
    <property type="term" value="F:oxidoreductase activity"/>
    <property type="evidence" value="ECO:0007669"/>
    <property type="project" value="UniProtKB-KW"/>
</dbReference>
<feature type="domain" description="Rhodanese" evidence="7">
    <location>
        <begin position="466"/>
        <end position="554"/>
    </location>
</feature>
<dbReference type="InterPro" id="IPR036873">
    <property type="entry name" value="Rhodanese-like_dom_sf"/>
</dbReference>
<dbReference type="SMART" id="SM00450">
    <property type="entry name" value="RHOD"/>
    <property type="match status" value="1"/>
</dbReference>
<dbReference type="InterPro" id="IPR036868">
    <property type="entry name" value="TusA-like_sf"/>
</dbReference>
<dbReference type="eggNOG" id="COG0425">
    <property type="taxonomic scope" value="Bacteria"/>
</dbReference>
<dbReference type="CDD" id="cd03420">
    <property type="entry name" value="SirA_RHOD_Pry_redox"/>
    <property type="match status" value="1"/>
</dbReference>
<dbReference type="InterPro" id="IPR001455">
    <property type="entry name" value="TusA-like"/>
</dbReference>
<dbReference type="PROSITE" id="PS01148">
    <property type="entry name" value="UPF0033"/>
    <property type="match status" value="1"/>
</dbReference>
<name>E1R4K1_SEDSS</name>
<dbReference type="InterPro" id="IPR050260">
    <property type="entry name" value="FAD-bd_OxRdtase"/>
</dbReference>
<keyword evidence="9" id="KW-1185">Reference proteome</keyword>
<dbReference type="PANTHER" id="PTHR43429">
    <property type="entry name" value="PYRIDINE NUCLEOTIDE-DISULFIDE OXIDOREDUCTASE DOMAIN-CONTAINING"/>
    <property type="match status" value="1"/>
</dbReference>
<dbReference type="Pfam" id="PF01206">
    <property type="entry name" value="TusA"/>
    <property type="match status" value="1"/>
</dbReference>
<dbReference type="SUPFAM" id="SSF52821">
    <property type="entry name" value="Rhodanese/Cell cycle control phosphatase"/>
    <property type="match status" value="1"/>
</dbReference>
<dbReference type="AlphaFoldDB" id="E1R4K1"/>
<dbReference type="PANTHER" id="PTHR43429:SF1">
    <property type="entry name" value="NAD(P)H SULFUR OXIDOREDUCTASE (COA-DEPENDENT)"/>
    <property type="match status" value="1"/>
</dbReference>
<gene>
    <name evidence="8" type="ordered locus">Spirs_2633</name>
</gene>
<dbReference type="Gene3D" id="3.50.50.60">
    <property type="entry name" value="FAD/NAD(P)-binding domain"/>
    <property type="match status" value="2"/>
</dbReference>
<evidence type="ECO:0000256" key="2">
    <source>
        <dbReference type="ARBA" id="ARBA00009130"/>
    </source>
</evidence>
<dbReference type="SUPFAM" id="SSF51905">
    <property type="entry name" value="FAD/NAD(P)-binding domain"/>
    <property type="match status" value="2"/>
</dbReference>
<dbReference type="Pfam" id="PF07992">
    <property type="entry name" value="Pyr_redox_2"/>
    <property type="match status" value="1"/>
</dbReference>
<protein>
    <submittedName>
        <fullName evidence="8">FAD-dependent pyridine nucleotide-disulfide oxidoreductase</fullName>
    </submittedName>
</protein>
<organism evidence="8 9">
    <name type="scientific">Sediminispirochaeta smaragdinae (strain DSM 11293 / JCM 15392 / SEBR 4228)</name>
    <name type="common">Spirochaeta smaragdinae</name>
    <dbReference type="NCBI Taxonomy" id="573413"/>
    <lineage>
        <taxon>Bacteria</taxon>
        <taxon>Pseudomonadati</taxon>
        <taxon>Spirochaetota</taxon>
        <taxon>Spirochaetia</taxon>
        <taxon>Spirochaetales</taxon>
        <taxon>Spirochaetaceae</taxon>
        <taxon>Sediminispirochaeta</taxon>
    </lineage>
</organism>
<dbReference type="SUPFAM" id="SSF75169">
    <property type="entry name" value="DsrEFH-like"/>
    <property type="match status" value="1"/>
</dbReference>
<dbReference type="PRINTS" id="PR00411">
    <property type="entry name" value="PNDRDTASEI"/>
</dbReference>
<dbReference type="InterPro" id="IPR027396">
    <property type="entry name" value="DsrEFH-like"/>
</dbReference>
<dbReference type="EMBL" id="CP002116">
    <property type="protein sequence ID" value="ADK81742.1"/>
    <property type="molecule type" value="Genomic_DNA"/>
</dbReference>
<dbReference type="STRING" id="573413.Spirs_2633"/>
<dbReference type="InterPro" id="IPR016156">
    <property type="entry name" value="FAD/NAD-linked_Rdtase_dimer_sf"/>
</dbReference>
<sequence>MTYLIVGGVAGGAATAARLRRNDEKAAIIIFERGDYISYANCGLPYYLGGTIKERESLFVETPESFKKTLDVDVRISSEVVDIDTETKTVGVKDLKSGREYRESYDALILSPGAEPLRPPIPGIDSERIFALRNVPDVDRLKGFVDANQPKRAVVVGAGFIGMEVAENLYDRGVNVTIVELANQVMAPLDFEMAAQVHDHLKMKGVELYLSDGVKEFADREGKLDITLNSGTSIVADMAVLSIGVRPETSLAKKAGLDTGKGILVNEYMETSAKGVYALGDAAEFREPLTGAPGITPLAGPAGKQARILADNLVYGKKKRYKGAIGTSVARIFDMTVASTGAAWKVLDREKIPAISVVTHGHSHAGYYPGATPMVLKLVFSPEDGKIYGGQIVGYSGVDKRIEMIAGVLRRGGTIEDLTELEQAYAPPYSSSKDPVNILGFTAENVLLGRSNHTNWKELHELIEKKEPNLFLLDVRTPDEYNLGSLPEAVNIPKEEVRTSLDRIPKDKKVVVYCGVGLRAYLVERILKQNGYRDVSILSGGMKVYKAAVADQNNRDLFTQYETGYAPSGESAAKSVLSSAVTVLEVDACGLQCPGPILKLKTEIEKIKPGERLLQKASDPGFARDVKSWCNMTGNKLVSLKEEKGIIEAVIQRSGEEAASQATPSGVHIAKNTGNELTLICFSDDMDKALASLVIANGALASGKKVTIFYTFWGLSIIKKRNKPRVSKGFMGKMFGMMLPGHNGKLKLSKLNMGGIGASMMKGIMKKQKIDTLENMLQTAIDGGLRIIACQMSMDVMGVKREELIDKAEIGGVANYLEAASSAGINLFI</sequence>
<dbReference type="SUPFAM" id="SSF64307">
    <property type="entry name" value="SirA-like"/>
    <property type="match status" value="1"/>
</dbReference>
<evidence type="ECO:0000256" key="5">
    <source>
        <dbReference type="ARBA" id="ARBA00023002"/>
    </source>
</evidence>
<evidence type="ECO:0000313" key="8">
    <source>
        <dbReference type="EMBL" id="ADK81742.1"/>
    </source>
</evidence>
<dbReference type="SUPFAM" id="SSF55424">
    <property type="entry name" value="FAD/NAD-linked reductases, dimerisation (C-terminal) domain"/>
    <property type="match status" value="1"/>
</dbReference>
<reference evidence="8 9" key="1">
    <citation type="journal article" date="2010" name="Stand. Genomic Sci.">
        <title>Complete genome sequence of Spirochaeta smaragdinae type strain (SEBR 4228).</title>
        <authorList>
            <person name="Mavromatis K."/>
            <person name="Yasawong M."/>
            <person name="Chertkov O."/>
            <person name="Lapidus A."/>
            <person name="Lucas S."/>
            <person name="Nolan M."/>
            <person name="Del Rio T.G."/>
            <person name="Tice H."/>
            <person name="Cheng J.F."/>
            <person name="Pitluck S."/>
            <person name="Liolios K."/>
            <person name="Ivanova N."/>
            <person name="Tapia R."/>
            <person name="Han C."/>
            <person name="Bruce D."/>
            <person name="Goodwin L."/>
            <person name="Pati A."/>
            <person name="Chen A."/>
            <person name="Palaniappan K."/>
            <person name="Land M."/>
            <person name="Hauser L."/>
            <person name="Chang Y.J."/>
            <person name="Jeffries C.D."/>
            <person name="Detter J.C."/>
            <person name="Rohde M."/>
            <person name="Brambilla E."/>
            <person name="Spring S."/>
            <person name="Goker M."/>
            <person name="Sikorski J."/>
            <person name="Woyke T."/>
            <person name="Bristow J."/>
            <person name="Eisen J.A."/>
            <person name="Markowitz V."/>
            <person name="Hugenholtz P."/>
            <person name="Klenk H.P."/>
            <person name="Kyrpides N.C."/>
        </authorList>
    </citation>
    <scope>NUCLEOTIDE SEQUENCE [LARGE SCALE GENOMIC DNA]</scope>
    <source>
        <strain evidence="9">DSM 11293 / JCM 15392 / SEBR 4228</strain>
    </source>
</reference>
<dbReference type="InterPro" id="IPR023753">
    <property type="entry name" value="FAD/NAD-binding_dom"/>
</dbReference>
<evidence type="ECO:0000256" key="3">
    <source>
        <dbReference type="ARBA" id="ARBA00022630"/>
    </source>
</evidence>
<dbReference type="InterPro" id="IPR001763">
    <property type="entry name" value="Rhodanese-like_dom"/>
</dbReference>
<dbReference type="Gene3D" id="3.40.1260.10">
    <property type="entry name" value="DsrEFH-like"/>
    <property type="match status" value="1"/>
</dbReference>
<dbReference type="Gene3D" id="3.40.250.10">
    <property type="entry name" value="Rhodanese-like domain"/>
    <property type="match status" value="1"/>
</dbReference>
<evidence type="ECO:0000259" key="7">
    <source>
        <dbReference type="PROSITE" id="PS50206"/>
    </source>
</evidence>